<dbReference type="EMBL" id="ML977673">
    <property type="protein sequence ID" value="KAF1994060.1"/>
    <property type="molecule type" value="Genomic_DNA"/>
</dbReference>
<keyword evidence="2" id="KW-1185">Reference proteome</keyword>
<proteinExistence type="predicted"/>
<evidence type="ECO:0000313" key="1">
    <source>
        <dbReference type="EMBL" id="KAF1994060.1"/>
    </source>
</evidence>
<accession>A0A6A5VXC2</accession>
<evidence type="ECO:0008006" key="3">
    <source>
        <dbReference type="Google" id="ProtNLM"/>
    </source>
</evidence>
<organism evidence="1 2">
    <name type="scientific">Amniculicola lignicola CBS 123094</name>
    <dbReference type="NCBI Taxonomy" id="1392246"/>
    <lineage>
        <taxon>Eukaryota</taxon>
        <taxon>Fungi</taxon>
        <taxon>Dikarya</taxon>
        <taxon>Ascomycota</taxon>
        <taxon>Pezizomycotina</taxon>
        <taxon>Dothideomycetes</taxon>
        <taxon>Pleosporomycetidae</taxon>
        <taxon>Pleosporales</taxon>
        <taxon>Amniculicolaceae</taxon>
        <taxon>Amniculicola</taxon>
    </lineage>
</organism>
<evidence type="ECO:0000313" key="2">
    <source>
        <dbReference type="Proteomes" id="UP000799779"/>
    </source>
</evidence>
<dbReference type="OrthoDB" id="3753531at2759"/>
<gene>
    <name evidence="1" type="ORF">P154DRAFT_527301</name>
</gene>
<protein>
    <recommendedName>
        <fullName evidence="3">Ketopantoate reductase ApbA/PanE domain-containing protein</fullName>
    </recommendedName>
</protein>
<reference evidence="1" key="1">
    <citation type="journal article" date="2020" name="Stud. Mycol.">
        <title>101 Dothideomycetes genomes: a test case for predicting lifestyles and emergence of pathogens.</title>
        <authorList>
            <person name="Haridas S."/>
            <person name="Albert R."/>
            <person name="Binder M."/>
            <person name="Bloem J."/>
            <person name="Labutti K."/>
            <person name="Salamov A."/>
            <person name="Andreopoulos B."/>
            <person name="Baker S."/>
            <person name="Barry K."/>
            <person name="Bills G."/>
            <person name="Bluhm B."/>
            <person name="Cannon C."/>
            <person name="Castanera R."/>
            <person name="Culley D."/>
            <person name="Daum C."/>
            <person name="Ezra D."/>
            <person name="Gonzalez J."/>
            <person name="Henrissat B."/>
            <person name="Kuo A."/>
            <person name="Liang C."/>
            <person name="Lipzen A."/>
            <person name="Lutzoni F."/>
            <person name="Magnuson J."/>
            <person name="Mondo S."/>
            <person name="Nolan M."/>
            <person name="Ohm R."/>
            <person name="Pangilinan J."/>
            <person name="Park H.-J."/>
            <person name="Ramirez L."/>
            <person name="Alfaro M."/>
            <person name="Sun H."/>
            <person name="Tritt A."/>
            <person name="Yoshinaga Y."/>
            <person name="Zwiers L.-H."/>
            <person name="Turgeon B."/>
            <person name="Goodwin S."/>
            <person name="Spatafora J."/>
            <person name="Crous P."/>
            <person name="Grigoriev I."/>
        </authorList>
    </citation>
    <scope>NUCLEOTIDE SEQUENCE</scope>
    <source>
        <strain evidence="1">CBS 123094</strain>
    </source>
</reference>
<sequence length="344" mass="38447">MSKPKILIIGCGAVGLTQGYHLSFGAAITYLVRPGRTSAFQPPKKLYDYKENKLRIFDNYRVIESPSEVTAEEFYCIFDTLDGYTARSEGGMATLKAVGELIHDHPATFVVYDAVGLDIDVHYATTMGISKDRLTFAGSMLAHQPTKSISLPASADADLAAQADILYSYASGNYGLTMFNTRPNLTKALGKVYNKHEKLRIQVVPAFIAPTGTLLAILQLMSWSMDGFQEFAHFRSNKELWNLLLKGQKEILTLPRFGWTGWLLSWLLGSSWVTLKMMTEPAKTALPLQYHEFNAFHHGGKVIKQDIKMLQDLVAEGEKEDHKMVALREICRRMEKGEDEASPS</sequence>
<name>A0A6A5VXC2_9PLEO</name>
<dbReference type="Proteomes" id="UP000799779">
    <property type="component" value="Unassembled WGS sequence"/>
</dbReference>
<dbReference type="AlphaFoldDB" id="A0A6A5VXC2"/>